<dbReference type="EMBL" id="BFEA01000238">
    <property type="protein sequence ID" value="GBG76131.1"/>
    <property type="molecule type" value="Genomic_DNA"/>
</dbReference>
<dbReference type="OrthoDB" id="2684738at2759"/>
<keyword evidence="1" id="KW-0479">Metal-binding</keyword>
<dbReference type="Proteomes" id="UP000265515">
    <property type="component" value="Unassembled WGS sequence"/>
</dbReference>
<evidence type="ECO:0000256" key="1">
    <source>
        <dbReference type="PROSITE-ProRule" id="PRU00047"/>
    </source>
</evidence>
<gene>
    <name evidence="4" type="ORF">CBR_g21879</name>
</gene>
<proteinExistence type="predicted"/>
<accession>A0A388L1G3</accession>
<dbReference type="InterPro" id="IPR021109">
    <property type="entry name" value="Peptidase_aspartic_dom_sf"/>
</dbReference>
<keyword evidence="5" id="KW-1185">Reference proteome</keyword>
<evidence type="ECO:0000313" key="5">
    <source>
        <dbReference type="Proteomes" id="UP000265515"/>
    </source>
</evidence>
<comment type="caution">
    <text evidence="4">The sequence shown here is derived from an EMBL/GenBank/DDBJ whole genome shotgun (WGS) entry which is preliminary data.</text>
</comment>
<organism evidence="4 5">
    <name type="scientific">Chara braunii</name>
    <name type="common">Braun's stonewort</name>
    <dbReference type="NCBI Taxonomy" id="69332"/>
    <lineage>
        <taxon>Eukaryota</taxon>
        <taxon>Viridiplantae</taxon>
        <taxon>Streptophyta</taxon>
        <taxon>Charophyceae</taxon>
        <taxon>Charales</taxon>
        <taxon>Characeae</taxon>
        <taxon>Chara</taxon>
    </lineage>
</organism>
<feature type="region of interest" description="Disordered" evidence="2">
    <location>
        <begin position="518"/>
        <end position="624"/>
    </location>
</feature>
<keyword evidence="1" id="KW-0863">Zinc-finger</keyword>
<reference evidence="4 5" key="1">
    <citation type="journal article" date="2018" name="Cell">
        <title>The Chara Genome: Secondary Complexity and Implications for Plant Terrestrialization.</title>
        <authorList>
            <person name="Nishiyama T."/>
            <person name="Sakayama H."/>
            <person name="Vries J.D."/>
            <person name="Buschmann H."/>
            <person name="Saint-Marcoux D."/>
            <person name="Ullrich K.K."/>
            <person name="Haas F.B."/>
            <person name="Vanderstraeten L."/>
            <person name="Becker D."/>
            <person name="Lang D."/>
            <person name="Vosolsobe S."/>
            <person name="Rombauts S."/>
            <person name="Wilhelmsson P.K.I."/>
            <person name="Janitza P."/>
            <person name="Kern R."/>
            <person name="Heyl A."/>
            <person name="Rumpler F."/>
            <person name="Villalobos L.I.A.C."/>
            <person name="Clay J.M."/>
            <person name="Skokan R."/>
            <person name="Toyoda A."/>
            <person name="Suzuki Y."/>
            <person name="Kagoshima H."/>
            <person name="Schijlen E."/>
            <person name="Tajeshwar N."/>
            <person name="Catarino B."/>
            <person name="Hetherington A.J."/>
            <person name="Saltykova A."/>
            <person name="Bonnot C."/>
            <person name="Breuninger H."/>
            <person name="Symeonidi A."/>
            <person name="Radhakrishnan G.V."/>
            <person name="Van Nieuwerburgh F."/>
            <person name="Deforce D."/>
            <person name="Chang C."/>
            <person name="Karol K.G."/>
            <person name="Hedrich R."/>
            <person name="Ulvskov P."/>
            <person name="Glockner G."/>
            <person name="Delwiche C.F."/>
            <person name="Petrasek J."/>
            <person name="Van de Peer Y."/>
            <person name="Friml J."/>
            <person name="Beilby M."/>
            <person name="Dolan L."/>
            <person name="Kohara Y."/>
            <person name="Sugano S."/>
            <person name="Fujiyama A."/>
            <person name="Delaux P.-M."/>
            <person name="Quint M."/>
            <person name="TheiBen G."/>
            <person name="Hagemann M."/>
            <person name="Harholt J."/>
            <person name="Dunand C."/>
            <person name="Zachgo S."/>
            <person name="Langdale J."/>
            <person name="Maumus F."/>
            <person name="Straeten D.V.D."/>
            <person name="Gould S.B."/>
            <person name="Rensing S.A."/>
        </authorList>
    </citation>
    <scope>NUCLEOTIDE SEQUENCE [LARGE SCALE GENOMIC DNA]</scope>
    <source>
        <strain evidence="4 5">S276</strain>
    </source>
</reference>
<dbReference type="InterPro" id="IPR001878">
    <property type="entry name" value="Znf_CCHC"/>
</dbReference>
<dbReference type="GO" id="GO:0003676">
    <property type="term" value="F:nucleic acid binding"/>
    <property type="evidence" value="ECO:0007669"/>
    <property type="project" value="InterPro"/>
</dbReference>
<evidence type="ECO:0000256" key="2">
    <source>
        <dbReference type="SAM" id="MobiDB-lite"/>
    </source>
</evidence>
<feature type="domain" description="CCHC-type" evidence="3">
    <location>
        <begin position="337"/>
        <end position="350"/>
    </location>
</feature>
<dbReference type="Pfam" id="PF13975">
    <property type="entry name" value="gag-asp_proteas"/>
    <property type="match status" value="1"/>
</dbReference>
<evidence type="ECO:0000259" key="3">
    <source>
        <dbReference type="PROSITE" id="PS50158"/>
    </source>
</evidence>
<dbReference type="SUPFAM" id="SSF50630">
    <property type="entry name" value="Acid proteases"/>
    <property type="match status" value="1"/>
</dbReference>
<feature type="compositionally biased region" description="Basic and acidic residues" evidence="2">
    <location>
        <begin position="592"/>
        <end position="622"/>
    </location>
</feature>
<evidence type="ECO:0000313" key="4">
    <source>
        <dbReference type="EMBL" id="GBG76131.1"/>
    </source>
</evidence>
<dbReference type="GO" id="GO:0008270">
    <property type="term" value="F:zinc ion binding"/>
    <property type="evidence" value="ECO:0007669"/>
    <property type="project" value="UniProtKB-KW"/>
</dbReference>
<dbReference type="CDD" id="cd00303">
    <property type="entry name" value="retropepsin_like"/>
    <property type="match status" value="1"/>
</dbReference>
<feature type="region of interest" description="Disordered" evidence="2">
    <location>
        <begin position="1120"/>
        <end position="1156"/>
    </location>
</feature>
<feature type="compositionally biased region" description="Low complexity" evidence="2">
    <location>
        <begin position="237"/>
        <end position="246"/>
    </location>
</feature>
<dbReference type="Gramene" id="GBG76131">
    <property type="protein sequence ID" value="GBG76131"/>
    <property type="gene ID" value="CBR_g21879"/>
</dbReference>
<keyword evidence="1" id="KW-0862">Zinc</keyword>
<dbReference type="AlphaFoldDB" id="A0A388L1G3"/>
<dbReference type="Gene3D" id="2.40.70.10">
    <property type="entry name" value="Acid Proteases"/>
    <property type="match status" value="1"/>
</dbReference>
<name>A0A388L1G3_CHABU</name>
<protein>
    <recommendedName>
        <fullName evidence="3">CCHC-type domain-containing protein</fullName>
    </recommendedName>
</protein>
<feature type="region of interest" description="Disordered" evidence="2">
    <location>
        <begin position="234"/>
        <end position="326"/>
    </location>
</feature>
<dbReference type="PROSITE" id="PS50158">
    <property type="entry name" value="ZF_CCHC"/>
    <property type="match status" value="1"/>
</dbReference>
<sequence length="1156" mass="129058">MPDADGIERGPAATPEDFVKAIEKRELPRLQVSKVGMFWFEGERVSKWLELLEQVTGEASDEDKFKLLPRHIWWEIRPEIMKVAAGAGGDWAKFKGEMQRRFKLGDGLLTKADLEMLQRDEFTTVGAFATTFEKMARKVPGMAEEKQCATFLGHFTNWEASALTKKGVSGKKLTWDAIKESVIDGELDQVDIFQMRQARKKRKALDATTSDGRDFKKMVEDAVAQLDAAKEAKATRKAMAAPQAQGKAKKALVQEEKEEEEEEPEPLKLTKAQRKAKNLTQGGQGSGKGQVPQATALPPPESHGGGNGDWNASGSQGSQEGGRGFGRGRIDWRNAICWHCGQKGHTIKFCHVRRNDEDEGLISTNYDGDMYDKFGYYIHPKTPGGTRKEALRRAEADMPPASPTMFRIWQEKEVRCDIRVEEVGENEEVEQGRNADTIEEESIVIESDDEIKEGCWNESRKTRIGEDCWKEARQTMEKMVDSVAKVRIYQQKLADMCEEVKEWRGKEPLVYLYDMGPGSQGGSGNLPGVTISGSTPRSSMAYRPPSRSGRVPHAVRTRAKGPVSPEEPAKNVTEPSGEKEVVDVPGEEEDKDDRLRKEEDEKAEQRAKKRGAKPDTDKSSEGKKKKYVVRVEEGFDVEEIMDRILEGHNHLMNLKDVLALAPRLRDELKARLSRKMVASVRLGTIIPKEAEWAETGTKMDWKSVACGCLDVVIKGKTCTTMVDTGAKMNLIKEEHALRLGMEIDRSDNGVLMGANSQSVFIGTASAVILEIGKVKVRSCFFVMPDLDHPILLGRSFLSRTETVILNKHDGTMFLVLYDPVYDNYEVVTCKNTRPSSVRNRPNPGSFTIEESEEERLRIGGSKFEEEREPETLTLSLASIGDAMDIVSTYGMADPEAMEALREKVVEQMGEGEMELAMVGLSDEVKLQRILKYVLHGHHQEVGKVVDAANGSWARFKDGMQRKYRPGDGLLTTADLEAMNRDDFTTVGAFVQEFKKKARKVPGISEEAQCAIFLGLLTASEASEPTSHGGGSAKLTWTTIDKGIEEGSLDQVEQHHMRLQRRKRKERDAIASGTPGVKRIVTDVLAELGYGKDVVIQKKVVTAVQGKGKVSMVEEDLQEEWEEEESVPQHLSKALCKQRNLARGGKAQERGRRPKQW</sequence>